<evidence type="ECO:0000256" key="4">
    <source>
        <dbReference type="ARBA" id="ARBA00023242"/>
    </source>
</evidence>
<reference evidence="9" key="1">
    <citation type="journal article" date="2018" name="Nat. Microbiol.">
        <title>Leveraging single-cell genomics to expand the fungal tree of life.</title>
        <authorList>
            <person name="Ahrendt S.R."/>
            <person name="Quandt C.A."/>
            <person name="Ciobanu D."/>
            <person name="Clum A."/>
            <person name="Salamov A."/>
            <person name="Andreopoulos B."/>
            <person name="Cheng J.F."/>
            <person name="Woyke T."/>
            <person name="Pelin A."/>
            <person name="Henrissat B."/>
            <person name="Reynolds N.K."/>
            <person name="Benny G.L."/>
            <person name="Smith M.E."/>
            <person name="James T.Y."/>
            <person name="Grigoriev I.V."/>
        </authorList>
    </citation>
    <scope>NUCLEOTIDE SEQUENCE [LARGE SCALE GENOMIC DNA]</scope>
    <source>
        <strain evidence="9">RSA 468</strain>
    </source>
</reference>
<accession>A0A4P9ZTL6</accession>
<proteinExistence type="inferred from homology"/>
<protein>
    <recommendedName>
        <fullName evidence="5">Origin recognition complex subunit 2</fullName>
    </recommendedName>
</protein>
<evidence type="ECO:0000259" key="7">
    <source>
        <dbReference type="Pfam" id="PF24882"/>
    </source>
</evidence>
<name>A0A4P9ZTL6_9FUNG</name>
<evidence type="ECO:0000256" key="3">
    <source>
        <dbReference type="ARBA" id="ARBA00022705"/>
    </source>
</evidence>
<evidence type="ECO:0000313" key="8">
    <source>
        <dbReference type="EMBL" id="RKP36924.1"/>
    </source>
</evidence>
<dbReference type="PANTHER" id="PTHR14052:SF0">
    <property type="entry name" value="ORIGIN RECOGNITION COMPLEX SUBUNIT 2"/>
    <property type="match status" value="1"/>
</dbReference>
<dbReference type="PANTHER" id="PTHR14052">
    <property type="entry name" value="ORIGIN RECOGNITION COMPLEX SUBUNIT 2"/>
    <property type="match status" value="1"/>
</dbReference>
<dbReference type="EMBL" id="ML002572">
    <property type="protein sequence ID" value="RKP36924.1"/>
    <property type="molecule type" value="Genomic_DNA"/>
</dbReference>
<comment type="subunit">
    <text evidence="5">Component of the origin recognition complex (ORC).</text>
</comment>
<dbReference type="InterPro" id="IPR007220">
    <property type="entry name" value="ORC2"/>
</dbReference>
<dbReference type="Proteomes" id="UP000268162">
    <property type="component" value="Unassembled WGS sequence"/>
</dbReference>
<evidence type="ECO:0000313" key="9">
    <source>
        <dbReference type="Proteomes" id="UP000268162"/>
    </source>
</evidence>
<keyword evidence="4 5" id="KW-0539">Nucleus</keyword>
<dbReference type="Pfam" id="PF24882">
    <property type="entry name" value="WHD_ORC2"/>
    <property type="match status" value="1"/>
</dbReference>
<dbReference type="STRING" id="215637.A0A4P9ZTL6"/>
<keyword evidence="9" id="KW-1185">Reference proteome</keyword>
<evidence type="ECO:0000256" key="1">
    <source>
        <dbReference type="ARBA" id="ARBA00004123"/>
    </source>
</evidence>
<evidence type="ECO:0000256" key="5">
    <source>
        <dbReference type="RuleBase" id="RU368084"/>
    </source>
</evidence>
<gene>
    <name evidence="8" type="ORF">BJ085DRAFT_24324</name>
</gene>
<comment type="function">
    <text evidence="5">Component of the origin recognition complex (ORC) that binds origins of replication. DNA-binding is ATP-dependent. ORC is required to assemble the pre-replication complex necessary to initiate DNA replication.</text>
</comment>
<keyword evidence="3 5" id="KW-0235">DNA replication</keyword>
<organism evidence="8 9">
    <name type="scientific">Dimargaris cristalligena</name>
    <dbReference type="NCBI Taxonomy" id="215637"/>
    <lineage>
        <taxon>Eukaryota</taxon>
        <taxon>Fungi</taxon>
        <taxon>Fungi incertae sedis</taxon>
        <taxon>Zoopagomycota</taxon>
        <taxon>Kickxellomycotina</taxon>
        <taxon>Dimargaritomycetes</taxon>
        <taxon>Dimargaritales</taxon>
        <taxon>Dimargaritaceae</taxon>
        <taxon>Dimargaris</taxon>
    </lineage>
</organism>
<feature type="domain" description="Origin recognition complex subunit 2 RecA-like" evidence="6">
    <location>
        <begin position="2"/>
        <end position="164"/>
    </location>
</feature>
<feature type="domain" description="Origin recognition complex subunit 2 winged-helix" evidence="7">
    <location>
        <begin position="227"/>
        <end position="284"/>
    </location>
</feature>
<dbReference type="GO" id="GO:0005664">
    <property type="term" value="C:nuclear origin of replication recognition complex"/>
    <property type="evidence" value="ECO:0007669"/>
    <property type="project" value="UniProtKB-UniRule"/>
</dbReference>
<evidence type="ECO:0000256" key="2">
    <source>
        <dbReference type="ARBA" id="ARBA00007421"/>
    </source>
</evidence>
<dbReference type="Pfam" id="PF04084">
    <property type="entry name" value="RecA-like_ORC2"/>
    <property type="match status" value="1"/>
</dbReference>
<sequence length="294" mass="33434">MLCRLHEHHFQQWYFELRAGFNILFYGFGSKRRILTRFVTEYLGDAPVVVINGYFPTLTARHIFQKVLVEGLQLPSAGPPHLTDQLALIRDYFAQPDCPWPCLYLLIHNIDGPSLRSERMQNTLSQLAACSPHVHLIASIDHIQAPLLWDSVRLSQYQWVWHDLTTYDPYTAETSFENSLMVQRQEVSATGIQYVLASLTSNAKGVFRVLANYQIDIERSSGSTAGGNGLSYPTFYAKCREKFLASSDVAFRAQLTEFRDHKIIQSRKATDGNGDVLYIPLDVDTLMAILENMP</sequence>
<dbReference type="AlphaFoldDB" id="A0A4P9ZTL6"/>
<evidence type="ECO:0000259" key="6">
    <source>
        <dbReference type="Pfam" id="PF04084"/>
    </source>
</evidence>
<dbReference type="GO" id="GO:0006260">
    <property type="term" value="P:DNA replication"/>
    <property type="evidence" value="ECO:0007669"/>
    <property type="project" value="UniProtKB-UniRule"/>
</dbReference>
<dbReference type="GO" id="GO:0003688">
    <property type="term" value="F:DNA replication origin binding"/>
    <property type="evidence" value="ECO:0007669"/>
    <property type="project" value="UniProtKB-UniRule"/>
</dbReference>
<comment type="subcellular location">
    <subcellularLocation>
        <location evidence="1 5">Nucleus</location>
    </subcellularLocation>
</comment>
<comment type="similarity">
    <text evidence="2 5">Belongs to the ORC2 family.</text>
</comment>
<dbReference type="InterPro" id="IPR056773">
    <property type="entry name" value="WHD_ORC2"/>
</dbReference>
<dbReference type="InterPro" id="IPR056772">
    <property type="entry name" value="RecA-like_ORC2"/>
</dbReference>